<dbReference type="PANTHER" id="PTHR43280">
    <property type="entry name" value="ARAC-FAMILY TRANSCRIPTIONAL REGULATOR"/>
    <property type="match status" value="1"/>
</dbReference>
<dbReference type="EMBL" id="LQRT01000046">
    <property type="protein sequence ID" value="KZS38707.1"/>
    <property type="molecule type" value="Genomic_DNA"/>
</dbReference>
<dbReference type="PROSITE" id="PS01124">
    <property type="entry name" value="HTH_ARAC_FAMILY_2"/>
    <property type="match status" value="1"/>
</dbReference>
<dbReference type="STRING" id="1642818.AWE51_14050"/>
<dbReference type="Gene3D" id="1.10.10.60">
    <property type="entry name" value="Homeodomain-like"/>
    <property type="match status" value="2"/>
</dbReference>
<dbReference type="OrthoDB" id="5295174at2"/>
<evidence type="ECO:0000256" key="2">
    <source>
        <dbReference type="ARBA" id="ARBA00023125"/>
    </source>
</evidence>
<dbReference type="InterPro" id="IPR009057">
    <property type="entry name" value="Homeodomain-like_sf"/>
</dbReference>
<dbReference type="GO" id="GO:0003700">
    <property type="term" value="F:DNA-binding transcription factor activity"/>
    <property type="evidence" value="ECO:0007669"/>
    <property type="project" value="InterPro"/>
</dbReference>
<keyword evidence="6" id="KW-1185">Reference proteome</keyword>
<dbReference type="InterPro" id="IPR018060">
    <property type="entry name" value="HTH_AraC"/>
</dbReference>
<dbReference type="PANTHER" id="PTHR43280:SF34">
    <property type="entry name" value="ARAC-FAMILY TRANSCRIPTIONAL REGULATOR"/>
    <property type="match status" value="1"/>
</dbReference>
<dbReference type="Pfam" id="PF12833">
    <property type="entry name" value="HTH_18"/>
    <property type="match status" value="1"/>
</dbReference>
<evidence type="ECO:0000259" key="4">
    <source>
        <dbReference type="PROSITE" id="PS01124"/>
    </source>
</evidence>
<evidence type="ECO:0000313" key="5">
    <source>
        <dbReference type="EMBL" id="KZS38707.1"/>
    </source>
</evidence>
<evidence type="ECO:0000313" key="6">
    <source>
        <dbReference type="Proteomes" id="UP000076715"/>
    </source>
</evidence>
<gene>
    <name evidence="5" type="ORF">AWE51_14050</name>
</gene>
<accession>A0A162XMA4</accession>
<evidence type="ECO:0000256" key="3">
    <source>
        <dbReference type="ARBA" id="ARBA00023163"/>
    </source>
</evidence>
<keyword evidence="3" id="KW-0804">Transcription</keyword>
<protein>
    <recommendedName>
        <fullName evidence="4">HTH araC/xylS-type domain-containing protein</fullName>
    </recommendedName>
</protein>
<dbReference type="Proteomes" id="UP000076715">
    <property type="component" value="Unassembled WGS sequence"/>
</dbReference>
<keyword evidence="2" id="KW-0238">DNA-binding</keyword>
<keyword evidence="1" id="KW-0805">Transcription regulation</keyword>
<name>A0A162XMA4_9FLAO</name>
<dbReference type="SUPFAM" id="SSF46689">
    <property type="entry name" value="Homeodomain-like"/>
    <property type="match status" value="1"/>
</dbReference>
<organism evidence="5 6">
    <name type="scientific">Aquimarina aggregata</name>
    <dbReference type="NCBI Taxonomy" id="1642818"/>
    <lineage>
        <taxon>Bacteria</taxon>
        <taxon>Pseudomonadati</taxon>
        <taxon>Bacteroidota</taxon>
        <taxon>Flavobacteriia</taxon>
        <taxon>Flavobacteriales</taxon>
        <taxon>Flavobacteriaceae</taxon>
        <taxon>Aquimarina</taxon>
    </lineage>
</organism>
<feature type="domain" description="HTH araC/xylS-type" evidence="4">
    <location>
        <begin position="27"/>
        <end position="139"/>
    </location>
</feature>
<sequence length="146" mass="17029">MNSSKKESSNKKESEFIERKSSIAINQDVVQMILKELSSFEKNHGFLNAHITSVLLAKKMNTNAKYLTKVIKHYRQKNFSWYINDLRIAYITKELKTNTKLQKYTIKALALEAGFNSTEIFSKAFYKKNGIYPSYFVKRIQAENID</sequence>
<dbReference type="RefSeq" id="WP_066318342.1">
    <property type="nucleotide sequence ID" value="NZ_LQRT01000046.1"/>
</dbReference>
<evidence type="ECO:0000256" key="1">
    <source>
        <dbReference type="ARBA" id="ARBA00023015"/>
    </source>
</evidence>
<proteinExistence type="predicted"/>
<dbReference type="GO" id="GO:0043565">
    <property type="term" value="F:sequence-specific DNA binding"/>
    <property type="evidence" value="ECO:0007669"/>
    <property type="project" value="InterPro"/>
</dbReference>
<dbReference type="AlphaFoldDB" id="A0A162XMA4"/>
<dbReference type="SMART" id="SM00342">
    <property type="entry name" value="HTH_ARAC"/>
    <property type="match status" value="1"/>
</dbReference>
<reference evidence="5 6" key="1">
    <citation type="submission" date="2016-01" db="EMBL/GenBank/DDBJ databases">
        <title>The draft genome sequence of Aquimarina sp. RZW4-3-2.</title>
        <authorList>
            <person name="Wang Y."/>
        </authorList>
    </citation>
    <scope>NUCLEOTIDE SEQUENCE [LARGE SCALE GENOMIC DNA]</scope>
    <source>
        <strain evidence="5 6">RZW4-3-2</strain>
    </source>
</reference>
<comment type="caution">
    <text evidence="5">The sequence shown here is derived from an EMBL/GenBank/DDBJ whole genome shotgun (WGS) entry which is preliminary data.</text>
</comment>